<accession>A0ABV4HRD0</accession>
<dbReference type="InterPro" id="IPR011051">
    <property type="entry name" value="RmlC_Cupin_sf"/>
</dbReference>
<dbReference type="EMBL" id="JBFWIC010000015">
    <property type="protein sequence ID" value="MEZ0475285.1"/>
    <property type="molecule type" value="Genomic_DNA"/>
</dbReference>
<dbReference type="RefSeq" id="WP_370562806.1">
    <property type="nucleotide sequence ID" value="NZ_JBFWIB010000002.1"/>
</dbReference>
<proteinExistence type="predicted"/>
<evidence type="ECO:0000259" key="2">
    <source>
        <dbReference type="Pfam" id="PF07883"/>
    </source>
</evidence>
<gene>
    <name evidence="3" type="ORF">AB6713_11755</name>
</gene>
<evidence type="ECO:0000313" key="3">
    <source>
        <dbReference type="EMBL" id="MEZ0475285.1"/>
    </source>
</evidence>
<organism evidence="3 4">
    <name type="scientific">Luteimonas salinilitoris</name>
    <dbReference type="NCBI Taxonomy" id="3237697"/>
    <lineage>
        <taxon>Bacteria</taxon>
        <taxon>Pseudomonadati</taxon>
        <taxon>Pseudomonadota</taxon>
        <taxon>Gammaproteobacteria</taxon>
        <taxon>Lysobacterales</taxon>
        <taxon>Lysobacteraceae</taxon>
        <taxon>Luteimonas</taxon>
    </lineage>
</organism>
<comment type="caution">
    <text evidence="3">The sequence shown here is derived from an EMBL/GenBank/DDBJ whole genome shotgun (WGS) entry which is preliminary data.</text>
</comment>
<reference evidence="3 4" key="1">
    <citation type="submission" date="2024-07" db="EMBL/GenBank/DDBJ databases">
        <title>Luteimonas salilacus sp. nov., isolated from the shore soil of Salt Lake in Tibet of China.</title>
        <authorList>
            <person name="Zhang X."/>
            <person name="Li A."/>
        </authorList>
    </citation>
    <scope>NUCLEOTIDE SEQUENCE [LARGE SCALE GENOMIC DNA]</scope>
    <source>
        <strain evidence="3 4">B3-2-R+30</strain>
    </source>
</reference>
<dbReference type="InterPro" id="IPR013096">
    <property type="entry name" value="Cupin_2"/>
</dbReference>
<dbReference type="Gene3D" id="2.60.120.10">
    <property type="entry name" value="Jelly Rolls"/>
    <property type="match status" value="1"/>
</dbReference>
<evidence type="ECO:0000256" key="1">
    <source>
        <dbReference type="SAM" id="SignalP"/>
    </source>
</evidence>
<dbReference type="SUPFAM" id="SSF51182">
    <property type="entry name" value="RmlC-like cupins"/>
    <property type="match status" value="1"/>
</dbReference>
<feature type="chain" id="PRO_5047223198" evidence="1">
    <location>
        <begin position="25"/>
        <end position="147"/>
    </location>
</feature>
<evidence type="ECO:0000313" key="4">
    <source>
        <dbReference type="Proteomes" id="UP001566331"/>
    </source>
</evidence>
<dbReference type="PANTHER" id="PTHR38599">
    <property type="entry name" value="CUPIN DOMAIN PROTEIN (AFU_ORTHOLOGUE AFUA_3G13620)"/>
    <property type="match status" value="1"/>
</dbReference>
<dbReference type="Pfam" id="PF07883">
    <property type="entry name" value="Cupin_2"/>
    <property type="match status" value="1"/>
</dbReference>
<dbReference type="Proteomes" id="UP001566331">
    <property type="component" value="Unassembled WGS sequence"/>
</dbReference>
<keyword evidence="4" id="KW-1185">Reference proteome</keyword>
<name>A0ABV4HRD0_9GAMM</name>
<feature type="domain" description="Cupin type-2" evidence="2">
    <location>
        <begin position="65"/>
        <end position="134"/>
    </location>
</feature>
<sequence length="147" mass="15547">MNKRLCNRSAPLAAATFAIGLAVAGFPSAGAEERGSDQNIQGITWTVLEQHALAGAPENDEVVGVAEIAPGNVVELHNHSENEVGYLLEGEFTLEREGQPDMTVKTGQSFAIKAGVNHRAKNDGDEIAKVLVFYIVGKGQPLAKPAK</sequence>
<dbReference type="InterPro" id="IPR014710">
    <property type="entry name" value="RmlC-like_jellyroll"/>
</dbReference>
<feature type="signal peptide" evidence="1">
    <location>
        <begin position="1"/>
        <end position="24"/>
    </location>
</feature>
<protein>
    <submittedName>
        <fullName evidence="3">Cupin domain-containing protein</fullName>
    </submittedName>
</protein>
<dbReference type="PANTHER" id="PTHR38599:SF1">
    <property type="entry name" value="CUPIN DOMAIN PROTEIN (AFU_ORTHOLOGUE AFUA_3G13620)"/>
    <property type="match status" value="1"/>
</dbReference>
<keyword evidence="1" id="KW-0732">Signal</keyword>